<keyword evidence="2" id="KW-1185">Reference proteome</keyword>
<evidence type="ECO:0000313" key="2">
    <source>
        <dbReference type="Proteomes" id="UP001055879"/>
    </source>
</evidence>
<organism evidence="1 2">
    <name type="scientific">Arctium lappa</name>
    <name type="common">Greater burdock</name>
    <name type="synonym">Lappa major</name>
    <dbReference type="NCBI Taxonomy" id="4217"/>
    <lineage>
        <taxon>Eukaryota</taxon>
        <taxon>Viridiplantae</taxon>
        <taxon>Streptophyta</taxon>
        <taxon>Embryophyta</taxon>
        <taxon>Tracheophyta</taxon>
        <taxon>Spermatophyta</taxon>
        <taxon>Magnoliopsida</taxon>
        <taxon>eudicotyledons</taxon>
        <taxon>Gunneridae</taxon>
        <taxon>Pentapetalae</taxon>
        <taxon>asterids</taxon>
        <taxon>campanulids</taxon>
        <taxon>Asterales</taxon>
        <taxon>Asteraceae</taxon>
        <taxon>Carduoideae</taxon>
        <taxon>Cardueae</taxon>
        <taxon>Arctiinae</taxon>
        <taxon>Arctium</taxon>
    </lineage>
</organism>
<gene>
    <name evidence="1" type="ORF">L6452_01804</name>
</gene>
<name>A0ACB9FH39_ARCLA</name>
<reference evidence="2" key="1">
    <citation type="journal article" date="2022" name="Mol. Ecol. Resour.">
        <title>The genomes of chicory, endive, great burdock and yacon provide insights into Asteraceae palaeo-polyploidization history and plant inulin production.</title>
        <authorList>
            <person name="Fan W."/>
            <person name="Wang S."/>
            <person name="Wang H."/>
            <person name="Wang A."/>
            <person name="Jiang F."/>
            <person name="Liu H."/>
            <person name="Zhao H."/>
            <person name="Xu D."/>
            <person name="Zhang Y."/>
        </authorList>
    </citation>
    <scope>NUCLEOTIDE SEQUENCE [LARGE SCALE GENOMIC DNA]</scope>
    <source>
        <strain evidence="2">cv. Niubang</strain>
    </source>
</reference>
<proteinExistence type="predicted"/>
<accession>A0ACB9FH39</accession>
<sequence length="277" mass="31144">MASGPNLTVVDDAWKLLSRFSDPMVGDSKDPQVSCTYLRNTPTSDVSNNPLMNVVGNHLHLELAPNNLHSRLHLLLLLWWAEIARVLPGRTDNEIKKFWNKSQKKKKKKSLSQKNKFPTSVAIHPIPILESFDHSTTFNHSGNIDSSRSLLYNTTIANGGFQPNRVMYPNYLNQPPPLNQSQERFNTSSVPTNGWMNPSLLYDHGYLPFGTSSVHAQPVFNPSLMAASGWTHASGEDVFDINEFFNFDQFCTTDDLASSSKEGQEESQNNDMPTNKY</sequence>
<dbReference type="EMBL" id="CM042047">
    <property type="protein sequence ID" value="KAI3770663.1"/>
    <property type="molecule type" value="Genomic_DNA"/>
</dbReference>
<comment type="caution">
    <text evidence="1">The sequence shown here is derived from an EMBL/GenBank/DDBJ whole genome shotgun (WGS) entry which is preliminary data.</text>
</comment>
<reference evidence="1 2" key="2">
    <citation type="journal article" date="2022" name="Mol. Ecol. Resour.">
        <title>The genomes of chicory, endive, great burdock and yacon provide insights into Asteraceae paleo-polyploidization history and plant inulin production.</title>
        <authorList>
            <person name="Fan W."/>
            <person name="Wang S."/>
            <person name="Wang H."/>
            <person name="Wang A."/>
            <person name="Jiang F."/>
            <person name="Liu H."/>
            <person name="Zhao H."/>
            <person name="Xu D."/>
            <person name="Zhang Y."/>
        </authorList>
    </citation>
    <scope>NUCLEOTIDE SEQUENCE [LARGE SCALE GENOMIC DNA]</scope>
    <source>
        <strain evidence="2">cv. Niubang</strain>
    </source>
</reference>
<protein>
    <submittedName>
        <fullName evidence="1">Uncharacterized protein</fullName>
    </submittedName>
</protein>
<dbReference type="Proteomes" id="UP001055879">
    <property type="component" value="Linkage Group LG01"/>
</dbReference>
<evidence type="ECO:0000313" key="1">
    <source>
        <dbReference type="EMBL" id="KAI3770663.1"/>
    </source>
</evidence>